<keyword evidence="1" id="KW-0406">Ion transport</keyword>
<organism evidence="1">
    <name type="scientific">Anemonia sulcata</name>
    <name type="common">Mediterranean snakelocks sea anemone</name>
    <dbReference type="NCBI Taxonomy" id="6108"/>
    <lineage>
        <taxon>Eukaryota</taxon>
        <taxon>Metazoa</taxon>
        <taxon>Cnidaria</taxon>
        <taxon>Anthozoa</taxon>
        <taxon>Hexacorallia</taxon>
        <taxon>Actiniaria</taxon>
        <taxon>Actiniidae</taxon>
        <taxon>Anemonia</taxon>
    </lineage>
</organism>
<keyword evidence="1" id="KW-0407">Ion channel</keyword>
<gene>
    <name evidence="1" type="primary">KTx</name>
</gene>
<reference evidence="1" key="1">
    <citation type="journal article" date="2015" name="Toxicon">
        <title>Multi-copy venom genes hidden in de novo transcriptome assemblies, a cautionary tale with the snakelocks sea anemone Anemonia sulcata (Pennant, 1977).</title>
        <authorList>
            <person name="Macrander J."/>
            <person name="Broe M."/>
            <person name="Daly M."/>
        </authorList>
    </citation>
    <scope>NUCLEOTIDE SEQUENCE</scope>
</reference>
<sequence>MFALVDANSPLGDPSNGIENFKRRGCYDAFGTERCTWIKNKELCNRHSFFKMKCRKACGTCEHTFH</sequence>
<accession>A0A0S1M179</accession>
<proteinExistence type="evidence at transcript level"/>
<keyword evidence="1" id="KW-0813">Transport</keyword>
<name>A0A0S1M179_ANESU</name>
<dbReference type="AlphaFoldDB" id="A0A0S1M179"/>
<protein>
    <submittedName>
        <fullName evidence="1">Type I potassium channel toxin protein</fullName>
    </submittedName>
</protein>
<dbReference type="GO" id="GO:0034220">
    <property type="term" value="P:monoatomic ion transmembrane transport"/>
    <property type="evidence" value="ECO:0007669"/>
    <property type="project" value="UniProtKB-KW"/>
</dbReference>
<evidence type="ECO:0000313" key="1">
    <source>
        <dbReference type="EMBL" id="ALL34524.1"/>
    </source>
</evidence>
<dbReference type="EMBL" id="KT948934">
    <property type="protein sequence ID" value="ALL34524.1"/>
    <property type="molecule type" value="mRNA"/>
</dbReference>